<evidence type="ECO:0000256" key="7">
    <source>
        <dbReference type="ARBA" id="ARBA00023136"/>
    </source>
</evidence>
<dbReference type="GO" id="GO:0005886">
    <property type="term" value="C:plasma membrane"/>
    <property type="evidence" value="ECO:0007669"/>
    <property type="project" value="UniProtKB-SubCell"/>
</dbReference>
<dbReference type="AlphaFoldDB" id="A0A143PIE2"/>
<gene>
    <name evidence="9" type="ORF">LuPra_00722</name>
</gene>
<keyword evidence="6 8" id="KW-1133">Transmembrane helix</keyword>
<keyword evidence="10" id="KW-1185">Reference proteome</keyword>
<evidence type="ECO:0000256" key="6">
    <source>
        <dbReference type="ARBA" id="ARBA00022989"/>
    </source>
</evidence>
<dbReference type="InterPro" id="IPR002781">
    <property type="entry name" value="TM_pro_TauE-like"/>
</dbReference>
<dbReference type="EMBL" id="CP015136">
    <property type="protein sequence ID" value="AMY07549.1"/>
    <property type="molecule type" value="Genomic_DNA"/>
</dbReference>
<dbReference type="Pfam" id="PF01925">
    <property type="entry name" value="TauE"/>
    <property type="match status" value="1"/>
</dbReference>
<name>A0A143PIE2_LUTPR</name>
<dbReference type="STRING" id="1855912.LuPra_00722"/>
<sequence>MLVVGLVAFVASALTFVSGFGLGTLLMPVFAVFMPVERAVAATGVVHFLNSVFKFGLVGRRAHWPTVWRFGVPALFASFVGAWWLLRLAAQPPLLTWALGSRLLHVTTAKLLIGALLLVFVLVEWVPRWKRLTFSPSYMPLGGLLSGLAGGVSGMQGALRSGFLARAGLSRDAFVATGVVIACLIDISRLGVYSRMFAVHQASLDIGLLVVAVLCAFAGALVGRRFLEHLTMDAVRHVIAVLLLLMAVGLVGGLL</sequence>
<keyword evidence="4 8" id="KW-1003">Cell membrane</keyword>
<keyword evidence="5 8" id="KW-0812">Transmembrane</keyword>
<feature type="transmembrane region" description="Helical" evidence="8">
    <location>
        <begin position="67"/>
        <end position="86"/>
    </location>
</feature>
<evidence type="ECO:0000313" key="10">
    <source>
        <dbReference type="Proteomes" id="UP000076079"/>
    </source>
</evidence>
<feature type="transmembrane region" description="Helical" evidence="8">
    <location>
        <begin position="234"/>
        <end position="254"/>
    </location>
</feature>
<dbReference type="PATRIC" id="fig|1813736.3.peg.757"/>
<comment type="subcellular location">
    <subcellularLocation>
        <location evidence="1 8">Cell membrane</location>
        <topology evidence="1 8">Multi-pass membrane protein</topology>
    </subcellularLocation>
</comment>
<accession>A0A143PIE2</accession>
<keyword evidence="3" id="KW-0813">Transport</keyword>
<evidence type="ECO:0000256" key="8">
    <source>
        <dbReference type="RuleBase" id="RU363041"/>
    </source>
</evidence>
<evidence type="ECO:0000256" key="4">
    <source>
        <dbReference type="ARBA" id="ARBA00022475"/>
    </source>
</evidence>
<feature type="transmembrane region" description="Helical" evidence="8">
    <location>
        <begin position="106"/>
        <end position="126"/>
    </location>
</feature>
<feature type="transmembrane region" description="Helical" evidence="8">
    <location>
        <begin position="138"/>
        <end position="158"/>
    </location>
</feature>
<keyword evidence="7 8" id="KW-0472">Membrane</keyword>
<protein>
    <recommendedName>
        <fullName evidence="8">Probable membrane transporter protein</fullName>
    </recommendedName>
</protein>
<dbReference type="InterPro" id="IPR052017">
    <property type="entry name" value="TSUP"/>
</dbReference>
<dbReference type="KEGG" id="abac:LuPra_00722"/>
<feature type="transmembrane region" description="Helical" evidence="8">
    <location>
        <begin position="29"/>
        <end position="55"/>
    </location>
</feature>
<evidence type="ECO:0000256" key="2">
    <source>
        <dbReference type="ARBA" id="ARBA00009142"/>
    </source>
</evidence>
<dbReference type="PANTHER" id="PTHR30269">
    <property type="entry name" value="TRANSMEMBRANE PROTEIN YFCA"/>
    <property type="match status" value="1"/>
</dbReference>
<proteinExistence type="inferred from homology"/>
<evidence type="ECO:0000256" key="3">
    <source>
        <dbReference type="ARBA" id="ARBA00022448"/>
    </source>
</evidence>
<reference evidence="9 10" key="1">
    <citation type="journal article" date="2016" name="Genome Announc.">
        <title>First Complete Genome Sequence of a Subdivision 6 Acidobacterium Strain.</title>
        <authorList>
            <person name="Huang S."/>
            <person name="Vieira S."/>
            <person name="Bunk B."/>
            <person name="Riedel T."/>
            <person name="Sproer C."/>
            <person name="Overmann J."/>
        </authorList>
    </citation>
    <scope>NUCLEOTIDE SEQUENCE [LARGE SCALE GENOMIC DNA]</scope>
    <source>
        <strain evidence="10">DSM 100886 HEG_-6_39</strain>
    </source>
</reference>
<feature type="transmembrane region" description="Helical" evidence="8">
    <location>
        <begin position="173"/>
        <end position="192"/>
    </location>
</feature>
<organism evidence="9 10">
    <name type="scientific">Luteitalea pratensis</name>
    <dbReference type="NCBI Taxonomy" id="1855912"/>
    <lineage>
        <taxon>Bacteria</taxon>
        <taxon>Pseudomonadati</taxon>
        <taxon>Acidobacteriota</taxon>
        <taxon>Vicinamibacteria</taxon>
        <taxon>Vicinamibacterales</taxon>
        <taxon>Vicinamibacteraceae</taxon>
        <taxon>Luteitalea</taxon>
    </lineage>
</organism>
<evidence type="ECO:0000256" key="5">
    <source>
        <dbReference type="ARBA" id="ARBA00022692"/>
    </source>
</evidence>
<evidence type="ECO:0000256" key="1">
    <source>
        <dbReference type="ARBA" id="ARBA00004651"/>
    </source>
</evidence>
<dbReference type="PANTHER" id="PTHR30269:SF38">
    <property type="entry name" value="SULFITE EXPORTER TAUE_SAFE"/>
    <property type="match status" value="1"/>
</dbReference>
<reference evidence="10" key="2">
    <citation type="submission" date="2016-04" db="EMBL/GenBank/DDBJ databases">
        <title>First Complete Genome Sequence of a Subdivision 6 Acidobacterium.</title>
        <authorList>
            <person name="Huang S."/>
            <person name="Vieira S."/>
            <person name="Bunk B."/>
            <person name="Riedel T."/>
            <person name="Sproeer C."/>
            <person name="Overmann J."/>
        </authorList>
    </citation>
    <scope>NUCLEOTIDE SEQUENCE [LARGE SCALE GENOMIC DNA]</scope>
    <source>
        <strain evidence="10">DSM 100886 HEG_-6_39</strain>
    </source>
</reference>
<evidence type="ECO:0000313" key="9">
    <source>
        <dbReference type="EMBL" id="AMY07549.1"/>
    </source>
</evidence>
<comment type="similarity">
    <text evidence="2 8">Belongs to the 4-toluene sulfonate uptake permease (TSUP) (TC 2.A.102) family.</text>
</comment>
<feature type="transmembrane region" description="Helical" evidence="8">
    <location>
        <begin position="204"/>
        <end position="222"/>
    </location>
</feature>
<dbReference type="Proteomes" id="UP000076079">
    <property type="component" value="Chromosome"/>
</dbReference>